<name>A0ABQ5LJN6_9GAMM</name>
<sequence>MTTTAYDCEKKLVACDTRWSMEINLIDGRHILFVDDTGFNKICTRKGGALICAGDGLTIAEIKDWWRAQPFDPEALPKLRSEEGQDLVSIMIIDANGKREFDVGHKVALLDTELDVYVSIFSGSGSTYAARTFSQCGCVKSAVELSKYMDPCTGGEVKYLELQSGNHNLSDENFDYDSITEAMSERGGLMKKSELFAANSRMDAKVISIKDHAQYSDIANALKSGALKAHAPTGGQHIEWDEGRIERLKQAARRIAELEASMDN</sequence>
<dbReference type="RefSeq" id="WP_261822131.1">
    <property type="nucleotide sequence ID" value="NZ_BRLJ01000007.1"/>
</dbReference>
<protein>
    <submittedName>
        <fullName evidence="1">Uncharacterized protein</fullName>
    </submittedName>
</protein>
<dbReference type="Proteomes" id="UP001059610">
    <property type="component" value="Unassembled WGS sequence"/>
</dbReference>
<evidence type="ECO:0000313" key="1">
    <source>
        <dbReference type="EMBL" id="GKX63843.1"/>
    </source>
</evidence>
<dbReference type="EMBL" id="BRLJ01000007">
    <property type="protein sequence ID" value="GKX63843.1"/>
    <property type="molecule type" value="Genomic_DNA"/>
</dbReference>
<evidence type="ECO:0000313" key="2">
    <source>
        <dbReference type="Proteomes" id="UP001059610"/>
    </source>
</evidence>
<proteinExistence type="predicted"/>
<organism evidence="1 2">
    <name type="scientific">Pragia fontium</name>
    <dbReference type="NCBI Taxonomy" id="82985"/>
    <lineage>
        <taxon>Bacteria</taxon>
        <taxon>Pseudomonadati</taxon>
        <taxon>Pseudomonadota</taxon>
        <taxon>Gammaproteobacteria</taxon>
        <taxon>Enterobacterales</taxon>
        <taxon>Budviciaceae</taxon>
        <taxon>Pragia</taxon>
    </lineage>
</organism>
<comment type="caution">
    <text evidence="1">The sequence shown here is derived from an EMBL/GenBank/DDBJ whole genome shotgun (WGS) entry which is preliminary data.</text>
</comment>
<accession>A0ABQ5LJN6</accession>
<keyword evidence="2" id="KW-1185">Reference proteome</keyword>
<gene>
    <name evidence="1" type="ORF">SOASR032_24120</name>
</gene>
<reference evidence="1" key="1">
    <citation type="submission" date="2022-06" db="EMBL/GenBank/DDBJ databases">
        <title>Draft genome sequences of Pragia fontium str. JCM24417.</title>
        <authorList>
            <person name="Wakabayashi Y."/>
            <person name="Kojima K."/>
        </authorList>
    </citation>
    <scope>NUCLEOTIDE SEQUENCE</scope>
    <source>
        <strain evidence="1">JCM 24417</strain>
    </source>
</reference>